<dbReference type="Proteomes" id="UP000595332">
    <property type="component" value="Chromosome"/>
</dbReference>
<evidence type="ECO:0000313" key="3">
    <source>
        <dbReference type="Proteomes" id="UP000595332"/>
    </source>
</evidence>
<dbReference type="RefSeq" id="WP_201349975.1">
    <property type="nucleotide sequence ID" value="NZ_AP014546.1"/>
</dbReference>
<dbReference type="EMBL" id="AP014546">
    <property type="protein sequence ID" value="BBB29362.1"/>
    <property type="molecule type" value="Genomic_DNA"/>
</dbReference>
<sequence length="105" mass="11357">MKEKSKPLAVVIPDLIRCDNPACHGGVISGLFGSKNPCYKCNGSGLLDKNTVEAVDPVLMVYALTEQIKQLQIKIKALEANQKPLEEFHPHAGASKALGGRRTMD</sequence>
<keyword evidence="3" id="KW-1185">Reference proteome</keyword>
<evidence type="ECO:0000256" key="1">
    <source>
        <dbReference type="SAM" id="MobiDB-lite"/>
    </source>
</evidence>
<reference evidence="2 3" key="1">
    <citation type="journal article" date="2008" name="Int. J. Syst. Evol. Microbiol.">
        <title>Neptunomonas japonica sp. nov., an Osedax japonicus symbiont-like bacterium isolated from sediment adjacent to sperm whale carcasses off Kagoshima, Japan.</title>
        <authorList>
            <person name="Miyazaki M."/>
            <person name="Nogi Y."/>
            <person name="Fujiwara Y."/>
            <person name="Kawato M."/>
            <person name="Kubokawa K."/>
            <person name="Horikoshi K."/>
        </authorList>
    </citation>
    <scope>NUCLEOTIDE SEQUENCE [LARGE SCALE GENOMIC DNA]</scope>
    <source>
        <strain evidence="2 3">JAMM 1380</strain>
    </source>
</reference>
<feature type="region of interest" description="Disordered" evidence="1">
    <location>
        <begin position="86"/>
        <end position="105"/>
    </location>
</feature>
<accession>A0A7R6PFU3</accession>
<gene>
    <name evidence="2" type="ORF">NEJAP_1410</name>
</gene>
<evidence type="ECO:0000313" key="2">
    <source>
        <dbReference type="EMBL" id="BBB29362.1"/>
    </source>
</evidence>
<proteinExistence type="predicted"/>
<organism evidence="2 3">
    <name type="scientific">Neptunomonas japonica JAMM 1380</name>
    <dbReference type="NCBI Taxonomy" id="1441457"/>
    <lineage>
        <taxon>Bacteria</taxon>
        <taxon>Pseudomonadati</taxon>
        <taxon>Pseudomonadota</taxon>
        <taxon>Gammaproteobacteria</taxon>
        <taxon>Oceanospirillales</taxon>
        <taxon>Oceanospirillaceae</taxon>
        <taxon>Neptunomonas</taxon>
    </lineage>
</organism>
<dbReference type="KEGG" id="njp:NEJAP_1410"/>
<protein>
    <submittedName>
        <fullName evidence="2">Uncharacterized protein</fullName>
    </submittedName>
</protein>
<dbReference type="AlphaFoldDB" id="A0A7R6PFU3"/>
<name>A0A7R6PFU3_9GAMM</name>